<gene>
    <name evidence="2" type="ORF">AAG570_005097</name>
</gene>
<evidence type="ECO:0000256" key="1">
    <source>
        <dbReference type="SAM" id="MobiDB-lite"/>
    </source>
</evidence>
<feature type="region of interest" description="Disordered" evidence="1">
    <location>
        <begin position="473"/>
        <end position="558"/>
    </location>
</feature>
<feature type="region of interest" description="Disordered" evidence="1">
    <location>
        <begin position="622"/>
        <end position="650"/>
    </location>
</feature>
<dbReference type="Proteomes" id="UP001558652">
    <property type="component" value="Unassembled WGS sequence"/>
</dbReference>
<feature type="compositionally biased region" description="Low complexity" evidence="1">
    <location>
        <begin position="291"/>
        <end position="309"/>
    </location>
</feature>
<dbReference type="EMBL" id="JBFDAA010000017">
    <property type="protein sequence ID" value="KAL1116625.1"/>
    <property type="molecule type" value="Genomic_DNA"/>
</dbReference>
<accession>A0ABD0Y121</accession>
<feature type="region of interest" description="Disordered" evidence="1">
    <location>
        <begin position="108"/>
        <end position="274"/>
    </location>
</feature>
<feature type="compositionally biased region" description="Low complexity" evidence="1">
    <location>
        <begin position="253"/>
        <end position="274"/>
    </location>
</feature>
<dbReference type="AlphaFoldDB" id="A0ABD0Y121"/>
<evidence type="ECO:0000313" key="2">
    <source>
        <dbReference type="EMBL" id="KAL1116625.1"/>
    </source>
</evidence>
<feature type="compositionally biased region" description="Pro residues" evidence="1">
    <location>
        <begin position="319"/>
        <end position="335"/>
    </location>
</feature>
<comment type="caution">
    <text evidence="2">The sequence shown here is derived from an EMBL/GenBank/DDBJ whole genome shotgun (WGS) entry which is preliminary data.</text>
</comment>
<feature type="compositionally biased region" description="Polar residues" evidence="1">
    <location>
        <begin position="151"/>
        <end position="161"/>
    </location>
</feature>
<sequence length="672" mass="72374">MFDGQQGRCFLRVGRRDNRLVVRFRVSVLFGAIKAIRGQFIISPRFSFTNGCVFAIWVVNFVSHCVELVIDFFVTSTARKAVHTMAPTVDPVGGDKKKTGIRRLFVPFSSGHHHSSDSLSKRKSQQPSSGTSTPSATLEREKKQTVVETAFVSSANSSRNGNVVGGRRCKSVSPSRRLPDTSLVLEERKEQLLRGLSVDTSSGGGRSGRLSAPPLQSGGGSSPLHHHHLTATLGGRPQSDRLLMTAPSPPRPRSVSPAYYTPSPSSRRGTSSLPRQSIIYEEVVYENQRAARQHQLQQQSRKQQQQIHQQLDKRVSFSPEPPLCWPARPLPPLPPSATSRLYANVTGGGHYHYHNQQRQQSPPSPQQQHVSDTDSEAGEIQRILLHRAASPSHSTRLTGVIRTVLELGHLTPVVLATEDAASGCIERGFFLMPGWGVIIRGVTEGPPYSHTVGRHSPGQPAVRMLIRWKNKEKSSSTCASSAKSPTSGGAGGTSSSSSSSSTKKKRKFGREGGSPLGALRAAARPTGGSSRAERVRPRELGHRAGRHPPTTANRRGASGRGMFVWKQCVSLGEPLWGRAGGAAAVAGPIDPPAAAAAALSAPPPVGRFPSCVPSVLGVAGPDMAAPPRRRPKVGPLPSPRHHPGHGPHSFILDKRTTPHFDLHRVCYVPPVI</sequence>
<proteinExistence type="predicted"/>
<name>A0ABD0Y121_9HEMI</name>
<protein>
    <submittedName>
        <fullName evidence="2">Uncharacterized protein</fullName>
    </submittedName>
</protein>
<feature type="compositionally biased region" description="Low complexity" evidence="1">
    <location>
        <begin position="125"/>
        <end position="135"/>
    </location>
</feature>
<reference evidence="2 3" key="1">
    <citation type="submission" date="2024-07" db="EMBL/GenBank/DDBJ databases">
        <title>Chromosome-level genome assembly of the water stick insect Ranatra chinensis (Heteroptera: Nepidae).</title>
        <authorList>
            <person name="Liu X."/>
        </authorList>
    </citation>
    <scope>NUCLEOTIDE SEQUENCE [LARGE SCALE GENOMIC DNA]</scope>
    <source>
        <strain evidence="2">Cailab_2021Rc</strain>
        <tissue evidence="2">Muscle</tissue>
    </source>
</reference>
<evidence type="ECO:0000313" key="3">
    <source>
        <dbReference type="Proteomes" id="UP001558652"/>
    </source>
</evidence>
<feature type="compositionally biased region" description="Basic and acidic residues" evidence="1">
    <location>
        <begin position="531"/>
        <end position="542"/>
    </location>
</feature>
<keyword evidence="3" id="KW-1185">Reference proteome</keyword>
<organism evidence="2 3">
    <name type="scientific">Ranatra chinensis</name>
    <dbReference type="NCBI Taxonomy" id="642074"/>
    <lineage>
        <taxon>Eukaryota</taxon>
        <taxon>Metazoa</taxon>
        <taxon>Ecdysozoa</taxon>
        <taxon>Arthropoda</taxon>
        <taxon>Hexapoda</taxon>
        <taxon>Insecta</taxon>
        <taxon>Pterygota</taxon>
        <taxon>Neoptera</taxon>
        <taxon>Paraneoptera</taxon>
        <taxon>Hemiptera</taxon>
        <taxon>Heteroptera</taxon>
        <taxon>Panheteroptera</taxon>
        <taxon>Nepomorpha</taxon>
        <taxon>Nepidae</taxon>
        <taxon>Ranatrinae</taxon>
        <taxon>Ranatra</taxon>
    </lineage>
</organism>
<feature type="compositionally biased region" description="Low complexity" evidence="1">
    <location>
        <begin position="475"/>
        <end position="501"/>
    </location>
</feature>
<feature type="region of interest" description="Disordered" evidence="1">
    <location>
        <begin position="291"/>
        <end position="376"/>
    </location>
</feature>